<dbReference type="EMBL" id="BARW01007047">
    <property type="protein sequence ID" value="GAI84071.1"/>
    <property type="molecule type" value="Genomic_DNA"/>
</dbReference>
<gene>
    <name evidence="1" type="ORF">S12H4_14748</name>
</gene>
<name>X1SY72_9ZZZZ</name>
<reference evidence="1" key="1">
    <citation type="journal article" date="2014" name="Front. Microbiol.">
        <title>High frequency of phylogenetically diverse reductive dehalogenase-homologous genes in deep subseafloor sedimentary metagenomes.</title>
        <authorList>
            <person name="Kawai M."/>
            <person name="Futagami T."/>
            <person name="Toyoda A."/>
            <person name="Takaki Y."/>
            <person name="Nishi S."/>
            <person name="Hori S."/>
            <person name="Arai W."/>
            <person name="Tsubouchi T."/>
            <person name="Morono Y."/>
            <person name="Uchiyama I."/>
            <person name="Ito T."/>
            <person name="Fujiyama A."/>
            <person name="Inagaki F."/>
            <person name="Takami H."/>
        </authorList>
    </citation>
    <scope>NUCLEOTIDE SEQUENCE</scope>
    <source>
        <strain evidence="1">Expedition CK06-06</strain>
    </source>
</reference>
<protein>
    <submittedName>
        <fullName evidence="1">Uncharacterized protein</fullName>
    </submittedName>
</protein>
<organism evidence="1">
    <name type="scientific">marine sediment metagenome</name>
    <dbReference type="NCBI Taxonomy" id="412755"/>
    <lineage>
        <taxon>unclassified sequences</taxon>
        <taxon>metagenomes</taxon>
        <taxon>ecological metagenomes</taxon>
    </lineage>
</organism>
<dbReference type="AlphaFoldDB" id="X1SY72"/>
<sequence length="135" mass="15252">MVFAYSISDDKNYCDVTRVDLDPRLPVGTALVKEDSSRYSYARAGEDLQPRVLVEPGLSDEDRFTLAFSREMEKFADIVYGKVVATVGDPRDKPGVLGWSVVEVKKGYYFWIREVPIGATLVKEELEAAHEDWTV</sequence>
<proteinExistence type="predicted"/>
<accession>X1SY72</accession>
<comment type="caution">
    <text evidence="1">The sequence shown here is derived from an EMBL/GenBank/DDBJ whole genome shotgun (WGS) entry which is preliminary data.</text>
</comment>
<evidence type="ECO:0000313" key="1">
    <source>
        <dbReference type="EMBL" id="GAI84071.1"/>
    </source>
</evidence>